<sequence length="468" mass="52998">GRKSQRRIKRHKGGLAQDKSHEINKMTNESLSSSRVVLKRWKGDKTPIYPEWSVKEFIQNIQGDIDKLPDKMQFKDSGTKIWVDYREVIKIIKKRAGDAFVDLESPDSVIHSPQQSGRKRNSADTPDDCISINEGESPETSGNHSPCKGSSERMKSEDTPDVSSTEGSTESSTELSSGTPSPKIPVMVSKDTPEVSDSDQDSVSTASGTHSPVYKRSKDTTPDGQPLRRAKSSGTHNSYVREWNKKNQDKVRKIVKKYRSKNPEKQPAWDKARRGIGAIKIEGLCQICEIEEATHRHHPDYSKPREVILICAKCHKDIHLNSQQDNLPMSCIEFKDDDTPDVKGTSDKIKFHCTCERGKCICNKSLNILGGTTVTHDKGCANIDLDEDKILFNWMVEIYGKRCLDFQKGCACCEAWVLYDKLIQEETTDKTFINKTQHIEETCAKCSTEENCIHKEHRIKPFIRELKK</sequence>
<organism evidence="2">
    <name type="scientific">marine sediment metagenome</name>
    <dbReference type="NCBI Taxonomy" id="412755"/>
    <lineage>
        <taxon>unclassified sequences</taxon>
        <taxon>metagenomes</taxon>
        <taxon>ecological metagenomes</taxon>
    </lineage>
</organism>
<gene>
    <name evidence="2" type="ORF">LCGC14_2590020</name>
</gene>
<evidence type="ECO:0000256" key="1">
    <source>
        <dbReference type="SAM" id="MobiDB-lite"/>
    </source>
</evidence>
<name>A0A0F9D4N0_9ZZZZ</name>
<proteinExistence type="predicted"/>
<feature type="compositionally biased region" description="Low complexity" evidence="1">
    <location>
        <begin position="163"/>
        <end position="181"/>
    </location>
</feature>
<reference evidence="2" key="1">
    <citation type="journal article" date="2015" name="Nature">
        <title>Complex archaea that bridge the gap between prokaryotes and eukaryotes.</title>
        <authorList>
            <person name="Spang A."/>
            <person name="Saw J.H."/>
            <person name="Jorgensen S.L."/>
            <person name="Zaremba-Niedzwiedzka K."/>
            <person name="Martijn J."/>
            <person name="Lind A.E."/>
            <person name="van Eijk R."/>
            <person name="Schleper C."/>
            <person name="Guy L."/>
            <person name="Ettema T.J."/>
        </authorList>
    </citation>
    <scope>NUCLEOTIDE SEQUENCE</scope>
</reference>
<dbReference type="EMBL" id="LAZR01043453">
    <property type="protein sequence ID" value="KKL07038.1"/>
    <property type="molecule type" value="Genomic_DNA"/>
</dbReference>
<feature type="non-terminal residue" evidence="2">
    <location>
        <position position="1"/>
    </location>
</feature>
<dbReference type="AlphaFoldDB" id="A0A0F9D4N0"/>
<protein>
    <submittedName>
        <fullName evidence="2">Uncharacterized protein</fullName>
    </submittedName>
</protein>
<evidence type="ECO:0000313" key="2">
    <source>
        <dbReference type="EMBL" id="KKL07038.1"/>
    </source>
</evidence>
<feature type="region of interest" description="Disordered" evidence="1">
    <location>
        <begin position="102"/>
        <end position="239"/>
    </location>
</feature>
<feature type="compositionally biased region" description="Polar residues" evidence="1">
    <location>
        <begin position="201"/>
        <end position="210"/>
    </location>
</feature>
<feature type="non-terminal residue" evidence="2">
    <location>
        <position position="468"/>
    </location>
</feature>
<accession>A0A0F9D4N0</accession>
<comment type="caution">
    <text evidence="2">The sequence shown here is derived from an EMBL/GenBank/DDBJ whole genome shotgun (WGS) entry which is preliminary data.</text>
</comment>